<reference evidence="2" key="1">
    <citation type="submission" date="2025-08" db="UniProtKB">
        <authorList>
            <consortium name="Ensembl"/>
        </authorList>
    </citation>
    <scope>IDENTIFICATION</scope>
</reference>
<evidence type="ECO:0000259" key="1">
    <source>
        <dbReference type="SMART" id="SM01254"/>
    </source>
</evidence>
<dbReference type="OrthoDB" id="5566667at2759"/>
<keyword evidence="3" id="KW-1185">Reference proteome</keyword>
<dbReference type="GO" id="GO:0005769">
    <property type="term" value="C:early endosome"/>
    <property type="evidence" value="ECO:0007669"/>
    <property type="project" value="TreeGrafter"/>
</dbReference>
<dbReference type="GeneTree" id="ENSGT00980000199900"/>
<dbReference type="InterPro" id="IPR019343">
    <property type="entry name" value="PPP1R21_N"/>
</dbReference>
<evidence type="ECO:0000313" key="2">
    <source>
        <dbReference type="Ensembl" id="ENSSVLP00005028299.1"/>
    </source>
</evidence>
<organism evidence="2 3">
    <name type="scientific">Sciurus vulgaris</name>
    <name type="common">Eurasian red squirrel</name>
    <dbReference type="NCBI Taxonomy" id="55149"/>
    <lineage>
        <taxon>Eukaryota</taxon>
        <taxon>Metazoa</taxon>
        <taxon>Chordata</taxon>
        <taxon>Craniata</taxon>
        <taxon>Vertebrata</taxon>
        <taxon>Euteleostomi</taxon>
        <taxon>Mammalia</taxon>
        <taxon>Eutheria</taxon>
        <taxon>Euarchontoglires</taxon>
        <taxon>Glires</taxon>
        <taxon>Rodentia</taxon>
        <taxon>Sciuromorpha</taxon>
        <taxon>Sciuridae</taxon>
        <taxon>Sciurinae</taxon>
        <taxon>Sciurini</taxon>
        <taxon>Sciurus</taxon>
    </lineage>
</organism>
<dbReference type="Pfam" id="PF10205">
    <property type="entry name" value="KLRAQ"/>
    <property type="match status" value="1"/>
</dbReference>
<dbReference type="Ensembl" id="ENSSVLT00005031443.1">
    <property type="protein sequence ID" value="ENSSVLP00005028299.1"/>
    <property type="gene ID" value="ENSSVLG00005022380.1"/>
</dbReference>
<dbReference type="SMART" id="SM01254">
    <property type="entry name" value="KLRAQ"/>
    <property type="match status" value="1"/>
</dbReference>
<evidence type="ECO:0000313" key="3">
    <source>
        <dbReference type="Proteomes" id="UP000694564"/>
    </source>
</evidence>
<dbReference type="AlphaFoldDB" id="A0A8D2DSW8"/>
<accession>A0A8D2DSW8</accession>
<dbReference type="InterPro" id="IPR040024">
    <property type="entry name" value="PPP1R21"/>
</dbReference>
<name>A0A8D2DSW8_SCIVU</name>
<proteinExistence type="predicted"/>
<sequence length="55" mass="6420">MKDQSLRKLQQEMDSLTFRNLQLAKRVELLQDELALSEPRGKKNKVGENGIIDMY</sequence>
<dbReference type="GO" id="GO:0016020">
    <property type="term" value="C:membrane"/>
    <property type="evidence" value="ECO:0007669"/>
    <property type="project" value="TreeGrafter"/>
</dbReference>
<dbReference type="PANTHER" id="PTHR21448">
    <property type="entry name" value="SMOOTH MUSCLE MYOSIN HEAVY CHAIN-RELATED"/>
    <property type="match status" value="1"/>
</dbReference>
<reference evidence="2" key="2">
    <citation type="submission" date="2025-09" db="UniProtKB">
        <authorList>
            <consortium name="Ensembl"/>
        </authorList>
    </citation>
    <scope>IDENTIFICATION</scope>
</reference>
<feature type="domain" description="Protein phosphatase 1 regulatory subunit 21 N-terminal" evidence="1">
    <location>
        <begin position="1"/>
        <end position="54"/>
    </location>
</feature>
<dbReference type="Proteomes" id="UP000694564">
    <property type="component" value="Chromosome 14"/>
</dbReference>
<dbReference type="PANTHER" id="PTHR21448:SF0">
    <property type="entry name" value="PROTEIN PHOSPHATASE 1 REGULATORY SUBUNIT 21"/>
    <property type="match status" value="1"/>
</dbReference>
<protein>
    <recommendedName>
        <fullName evidence="1">Protein phosphatase 1 regulatory subunit 21 N-terminal domain-containing protein</fullName>
    </recommendedName>
</protein>